<feature type="binding site" evidence="11">
    <location>
        <position position="203"/>
    </location>
    <ligand>
        <name>Mn(2+)</name>
        <dbReference type="ChEBI" id="CHEBI:29035"/>
    </ligand>
</feature>
<dbReference type="PROSITE" id="PS00815">
    <property type="entry name" value="AIPM_HOMOCIT_SYNTH_1"/>
    <property type="match status" value="1"/>
</dbReference>
<dbReference type="GO" id="GO:0005737">
    <property type="term" value="C:cytoplasm"/>
    <property type="evidence" value="ECO:0007669"/>
    <property type="project" value="UniProtKB-UniRule"/>
</dbReference>
<evidence type="ECO:0000256" key="4">
    <source>
        <dbReference type="ARBA" id="ARBA00018198"/>
    </source>
</evidence>
<dbReference type="GO" id="GO:0003985">
    <property type="term" value="F:acetyl-CoA C-acetyltransferase activity"/>
    <property type="evidence" value="ECO:0007669"/>
    <property type="project" value="UniProtKB-UniRule"/>
</dbReference>
<dbReference type="SMART" id="SM00917">
    <property type="entry name" value="LeuA_dimer"/>
    <property type="match status" value="1"/>
</dbReference>
<keyword evidence="7 11" id="KW-0808">Transferase</keyword>
<proteinExistence type="inferred from homology"/>
<keyword evidence="5 11" id="KW-0432">Leucine biosynthesis</keyword>
<dbReference type="SUPFAM" id="SSF51569">
    <property type="entry name" value="Aldolase"/>
    <property type="match status" value="1"/>
</dbReference>
<dbReference type="EC" id="2.3.3.13" evidence="3 11"/>
<dbReference type="HAMAP" id="MF_01025">
    <property type="entry name" value="LeuA_type1"/>
    <property type="match status" value="1"/>
</dbReference>
<sequence>MKKIDIFDTTLRDGEQAPGATMNAKEKITLAKQLEKLNVDIIEAGFPIASPGDFDAVKTIAENIKGRTIAALARATSKDIETAARALEKAEKPRIHTFIATSPVHMKYKLRMEPEVVLERARQAVRLAKKYVDDVEFSAEDAGRSDLEFLYKVYAAAIEEGATVLNVPDTVGYKLPDEFGRFIKSIKQNTKGIEKAKISVHCHNDLGLAVANSIAAIQNGAEQVECTVNGVGERAGNAAMEELVMILKTRTDILGDYFTDINSKQFYNTSKMVETFTGFYIPKNKAIIGINAFKHESGIHQDGVLKERSTYEILKPEDIGVFGDNIVLGKHSGRHAFKVKVEEMGYNLEDSEIENLYKKFLKLADNLKEVKEQDIRAIIDGERTLVDEEYKVLYVSVSSGTQIPSAVVRLSKSGEEFTETSIGDGPVDAAYKAIDKIVGEKSILLDYNIKSTSETKETLGEARVRIKGSKGNYTGIGASTDIIEASVKAYLHAINKMIFEEQKGGE</sequence>
<dbReference type="GO" id="GO:0003852">
    <property type="term" value="F:2-isopropylmalate synthase activity"/>
    <property type="evidence" value="ECO:0007669"/>
    <property type="project" value="UniProtKB-UniRule"/>
</dbReference>
<keyword evidence="11" id="KW-0963">Cytoplasm</keyword>
<organism evidence="13 14">
    <name type="scientific">Haliovirga abyssi</name>
    <dbReference type="NCBI Taxonomy" id="2996794"/>
    <lineage>
        <taxon>Bacteria</taxon>
        <taxon>Fusobacteriati</taxon>
        <taxon>Fusobacteriota</taxon>
        <taxon>Fusobacteriia</taxon>
        <taxon>Fusobacteriales</taxon>
        <taxon>Haliovirgaceae</taxon>
        <taxon>Haliovirga</taxon>
    </lineage>
</organism>
<keyword evidence="8 11" id="KW-0479">Metal-binding</keyword>
<feature type="region of interest" description="Regulatory domain" evidence="11">
    <location>
        <begin position="391"/>
        <end position="506"/>
    </location>
</feature>
<comment type="pathway">
    <text evidence="1 11">Amino-acid biosynthesis; L-leucine biosynthesis; L-leucine from 3-methyl-2-oxobutanoate: step 1/4.</text>
</comment>
<dbReference type="PANTHER" id="PTHR10277">
    <property type="entry name" value="HOMOCITRATE SYNTHASE-RELATED"/>
    <property type="match status" value="1"/>
</dbReference>
<protein>
    <recommendedName>
        <fullName evidence="4 11">2-isopropylmalate synthase</fullName>
        <ecNumber evidence="3 11">2.3.3.13</ecNumber>
    </recommendedName>
    <alternativeName>
        <fullName evidence="11">Alpha-IPM synthase</fullName>
    </alternativeName>
    <alternativeName>
        <fullName evidence="11">Alpha-isopropylmalate synthase</fullName>
    </alternativeName>
</protein>
<evidence type="ECO:0000256" key="2">
    <source>
        <dbReference type="ARBA" id="ARBA00009396"/>
    </source>
</evidence>
<comment type="similarity">
    <text evidence="2 11">Belongs to the alpha-IPM synthase/homocitrate synthase family. LeuA type 1 subfamily.</text>
</comment>
<dbReference type="Gene3D" id="3.30.160.270">
    <property type="match status" value="1"/>
</dbReference>
<dbReference type="InterPro" id="IPR013709">
    <property type="entry name" value="2-isopropylmalate_synth_dimer"/>
</dbReference>
<dbReference type="KEGG" id="haby:HLVA_17390"/>
<dbReference type="GO" id="GO:0030145">
    <property type="term" value="F:manganese ion binding"/>
    <property type="evidence" value="ECO:0007669"/>
    <property type="project" value="UniProtKB-UniRule"/>
</dbReference>
<feature type="binding site" evidence="11">
    <location>
        <position position="13"/>
    </location>
    <ligand>
        <name>Mn(2+)</name>
        <dbReference type="ChEBI" id="CHEBI:29035"/>
    </ligand>
</feature>
<dbReference type="Pfam" id="PF08502">
    <property type="entry name" value="LeuA_dimer"/>
    <property type="match status" value="1"/>
</dbReference>
<dbReference type="InterPro" id="IPR036230">
    <property type="entry name" value="LeuA_allosteric_dom_sf"/>
</dbReference>
<keyword evidence="6 11" id="KW-0028">Amino-acid biosynthesis</keyword>
<evidence type="ECO:0000313" key="13">
    <source>
        <dbReference type="EMBL" id="BDU51170.1"/>
    </source>
</evidence>
<keyword evidence="14" id="KW-1185">Reference proteome</keyword>
<gene>
    <name evidence="11 13" type="primary">leuA</name>
    <name evidence="13" type="ORF">HLVA_17390</name>
</gene>
<comment type="catalytic activity">
    <reaction evidence="11">
        <text>3-methyl-2-oxobutanoate + acetyl-CoA + H2O = (2S)-2-isopropylmalate + CoA + H(+)</text>
        <dbReference type="Rhea" id="RHEA:21524"/>
        <dbReference type="ChEBI" id="CHEBI:1178"/>
        <dbReference type="ChEBI" id="CHEBI:11851"/>
        <dbReference type="ChEBI" id="CHEBI:15377"/>
        <dbReference type="ChEBI" id="CHEBI:15378"/>
        <dbReference type="ChEBI" id="CHEBI:57287"/>
        <dbReference type="ChEBI" id="CHEBI:57288"/>
        <dbReference type="EC" id="2.3.3.13"/>
    </reaction>
</comment>
<evidence type="ECO:0000256" key="5">
    <source>
        <dbReference type="ARBA" id="ARBA00022430"/>
    </source>
</evidence>
<evidence type="ECO:0000256" key="6">
    <source>
        <dbReference type="ARBA" id="ARBA00022605"/>
    </source>
</evidence>
<dbReference type="EMBL" id="AP027059">
    <property type="protein sequence ID" value="BDU51170.1"/>
    <property type="molecule type" value="Genomic_DNA"/>
</dbReference>
<feature type="binding site" evidence="11">
    <location>
        <position position="201"/>
    </location>
    <ligand>
        <name>Mn(2+)</name>
        <dbReference type="ChEBI" id="CHEBI:29035"/>
    </ligand>
</feature>
<name>A0AAU9DZZ2_9FUSO</name>
<reference evidence="13 14" key="1">
    <citation type="submission" date="2022-11" db="EMBL/GenBank/DDBJ databases">
        <title>Haliovirga abyssi gen. nov., sp. nov., a mesophilic fermentative bacterium isolated from the Iheya North hydrothermal field and the proposal of Haliovirgaceae fam. nov.</title>
        <authorList>
            <person name="Miyazaki U."/>
            <person name="Tame A."/>
            <person name="Miyazaki J."/>
            <person name="Takai K."/>
            <person name="Sawayama S."/>
            <person name="Kitajima M."/>
            <person name="Okamoto A."/>
            <person name="Nakagawa S."/>
        </authorList>
    </citation>
    <scope>NUCLEOTIDE SEQUENCE [LARGE SCALE GENOMIC DNA]</scope>
    <source>
        <strain evidence="13 14">IC12</strain>
    </source>
</reference>
<dbReference type="InterPro" id="IPR050073">
    <property type="entry name" value="2-IPM_HCS-like"/>
</dbReference>
<keyword evidence="10 11" id="KW-0100">Branched-chain amino acid biosynthesis</keyword>
<dbReference type="InterPro" id="IPR013785">
    <property type="entry name" value="Aldolase_TIM"/>
</dbReference>
<feature type="domain" description="Pyruvate carboxyltransferase" evidence="12">
    <location>
        <begin position="4"/>
        <end position="267"/>
    </location>
</feature>
<feature type="binding site" evidence="11">
    <location>
        <position position="237"/>
    </location>
    <ligand>
        <name>Mn(2+)</name>
        <dbReference type="ChEBI" id="CHEBI:29035"/>
    </ligand>
</feature>
<dbReference type="NCBIfam" id="TIGR00973">
    <property type="entry name" value="leuA_bact"/>
    <property type="match status" value="1"/>
</dbReference>
<dbReference type="Gene3D" id="1.10.238.260">
    <property type="match status" value="1"/>
</dbReference>
<evidence type="ECO:0000256" key="9">
    <source>
        <dbReference type="ARBA" id="ARBA00023211"/>
    </source>
</evidence>
<dbReference type="Pfam" id="PF00682">
    <property type="entry name" value="HMGL-like"/>
    <property type="match status" value="1"/>
</dbReference>
<dbReference type="InterPro" id="IPR000891">
    <property type="entry name" value="PYR_CT"/>
</dbReference>
<evidence type="ECO:0000259" key="12">
    <source>
        <dbReference type="PROSITE" id="PS50991"/>
    </source>
</evidence>
<dbReference type="InterPro" id="IPR054691">
    <property type="entry name" value="LeuA/HCS_post-cat"/>
</dbReference>
<keyword evidence="9 11" id="KW-0464">Manganese</keyword>
<comment type="function">
    <text evidence="11">Catalyzes the condensation of the acetyl group of acetyl-CoA with 3-methyl-2-oxobutanoate (2-ketoisovalerate) to form 3-carboxy-3-hydroxy-4-methylpentanoate (2-isopropylmalate).</text>
</comment>
<dbReference type="Proteomes" id="UP001321582">
    <property type="component" value="Chromosome"/>
</dbReference>
<evidence type="ECO:0000313" key="14">
    <source>
        <dbReference type="Proteomes" id="UP001321582"/>
    </source>
</evidence>
<evidence type="ECO:0000256" key="10">
    <source>
        <dbReference type="ARBA" id="ARBA00023304"/>
    </source>
</evidence>
<accession>A0AAU9DZZ2</accession>
<dbReference type="InterPro" id="IPR005671">
    <property type="entry name" value="LeuA_bact_synth"/>
</dbReference>
<dbReference type="Gene3D" id="3.20.20.70">
    <property type="entry name" value="Aldolase class I"/>
    <property type="match status" value="1"/>
</dbReference>
<comment type="subunit">
    <text evidence="11">Homodimer.</text>
</comment>
<dbReference type="PROSITE" id="PS00816">
    <property type="entry name" value="AIPM_HOMOCIT_SYNTH_2"/>
    <property type="match status" value="1"/>
</dbReference>
<dbReference type="RefSeq" id="WP_307904011.1">
    <property type="nucleotide sequence ID" value="NZ_AP027059.1"/>
</dbReference>
<evidence type="ECO:0000256" key="11">
    <source>
        <dbReference type="HAMAP-Rule" id="MF_01025"/>
    </source>
</evidence>
<dbReference type="CDD" id="cd07940">
    <property type="entry name" value="DRE_TIM_IPMS"/>
    <property type="match status" value="1"/>
</dbReference>
<dbReference type="Pfam" id="PF22617">
    <property type="entry name" value="HCS_D2"/>
    <property type="match status" value="1"/>
</dbReference>
<dbReference type="FunFam" id="1.10.238.260:FF:000001">
    <property type="entry name" value="2-isopropylmalate synthase"/>
    <property type="match status" value="1"/>
</dbReference>
<evidence type="ECO:0000256" key="1">
    <source>
        <dbReference type="ARBA" id="ARBA00004689"/>
    </source>
</evidence>
<dbReference type="FunFam" id="3.20.20.70:FF:000010">
    <property type="entry name" value="2-isopropylmalate synthase"/>
    <property type="match status" value="1"/>
</dbReference>
<dbReference type="GO" id="GO:0009098">
    <property type="term" value="P:L-leucine biosynthetic process"/>
    <property type="evidence" value="ECO:0007669"/>
    <property type="project" value="UniProtKB-UniRule"/>
</dbReference>
<dbReference type="PANTHER" id="PTHR10277:SF9">
    <property type="entry name" value="2-ISOPROPYLMALATE SYNTHASE 1, CHLOROPLASTIC-RELATED"/>
    <property type="match status" value="1"/>
</dbReference>
<dbReference type="InterPro" id="IPR002034">
    <property type="entry name" value="AIPM/Hcit_synth_CS"/>
</dbReference>
<dbReference type="AlphaFoldDB" id="A0AAU9DZZ2"/>
<evidence type="ECO:0000256" key="8">
    <source>
        <dbReference type="ARBA" id="ARBA00022723"/>
    </source>
</evidence>
<dbReference type="NCBIfam" id="NF002086">
    <property type="entry name" value="PRK00915.1-3"/>
    <property type="match status" value="1"/>
</dbReference>
<dbReference type="SUPFAM" id="SSF110921">
    <property type="entry name" value="2-isopropylmalate synthase LeuA, allosteric (dimerisation) domain"/>
    <property type="match status" value="1"/>
</dbReference>
<comment type="cofactor">
    <cofactor evidence="11">
        <name>Mn(2+)</name>
        <dbReference type="ChEBI" id="CHEBI:29035"/>
    </cofactor>
</comment>
<dbReference type="PROSITE" id="PS50991">
    <property type="entry name" value="PYR_CT"/>
    <property type="match status" value="1"/>
</dbReference>
<evidence type="ECO:0000256" key="7">
    <source>
        <dbReference type="ARBA" id="ARBA00022679"/>
    </source>
</evidence>
<evidence type="ECO:0000256" key="3">
    <source>
        <dbReference type="ARBA" id="ARBA00012973"/>
    </source>
</evidence>